<feature type="transmembrane region" description="Helical" evidence="6">
    <location>
        <begin position="248"/>
        <end position="267"/>
    </location>
</feature>
<accession>A0ABW2R5P5</accession>
<keyword evidence="5 6" id="KW-0472">Membrane</keyword>
<feature type="transmembrane region" description="Helical" evidence="6">
    <location>
        <begin position="301"/>
        <end position="322"/>
    </location>
</feature>
<feature type="transmembrane region" description="Helical" evidence="6">
    <location>
        <begin position="342"/>
        <end position="359"/>
    </location>
</feature>
<feature type="transmembrane region" description="Helical" evidence="6">
    <location>
        <begin position="694"/>
        <end position="715"/>
    </location>
</feature>
<feature type="transmembrane region" description="Helical" evidence="6">
    <location>
        <begin position="365"/>
        <end position="384"/>
    </location>
</feature>
<feature type="transmembrane region" description="Helical" evidence="6">
    <location>
        <begin position="756"/>
        <end position="775"/>
    </location>
</feature>
<feature type="transmembrane region" description="Helical" evidence="6">
    <location>
        <begin position="638"/>
        <end position="659"/>
    </location>
</feature>
<dbReference type="Gene3D" id="1.20.1640.10">
    <property type="entry name" value="Multidrug efflux transporter AcrB transmembrane domain"/>
    <property type="match status" value="2"/>
</dbReference>
<feature type="transmembrane region" description="Helical" evidence="6">
    <location>
        <begin position="274"/>
        <end position="295"/>
    </location>
</feature>
<dbReference type="Pfam" id="PF03176">
    <property type="entry name" value="MMPL"/>
    <property type="match status" value="1"/>
</dbReference>
<comment type="caution">
    <text evidence="8">The sequence shown here is derived from an EMBL/GenBank/DDBJ whole genome shotgun (WGS) entry which is preliminary data.</text>
</comment>
<feature type="domain" description="Membrane transport protein MMPL" evidence="7">
    <location>
        <begin position="170"/>
        <end position="411"/>
    </location>
</feature>
<dbReference type="PANTHER" id="PTHR33406">
    <property type="entry name" value="MEMBRANE PROTEIN MJ1562-RELATED"/>
    <property type="match status" value="1"/>
</dbReference>
<dbReference type="RefSeq" id="WP_382253318.1">
    <property type="nucleotide sequence ID" value="NZ_JBHTBX010000001.1"/>
</dbReference>
<feature type="transmembrane region" description="Helical" evidence="6">
    <location>
        <begin position="727"/>
        <end position="750"/>
    </location>
</feature>
<evidence type="ECO:0000259" key="7">
    <source>
        <dbReference type="Pfam" id="PF03176"/>
    </source>
</evidence>
<dbReference type="PANTHER" id="PTHR33406:SF13">
    <property type="entry name" value="MEMBRANE PROTEIN YDFJ"/>
    <property type="match status" value="1"/>
</dbReference>
<reference evidence="9" key="1">
    <citation type="journal article" date="2019" name="Int. J. Syst. Evol. Microbiol.">
        <title>The Global Catalogue of Microorganisms (GCM) 10K type strain sequencing project: providing services to taxonomists for standard genome sequencing and annotation.</title>
        <authorList>
            <consortium name="The Broad Institute Genomics Platform"/>
            <consortium name="The Broad Institute Genome Sequencing Center for Infectious Disease"/>
            <person name="Wu L."/>
            <person name="Ma J."/>
        </authorList>
    </citation>
    <scope>NUCLEOTIDE SEQUENCE [LARGE SCALE GENOMIC DNA]</scope>
    <source>
        <strain evidence="9">CCUG 54518</strain>
    </source>
</reference>
<dbReference type="SUPFAM" id="SSF82866">
    <property type="entry name" value="Multidrug efflux transporter AcrB transmembrane domain"/>
    <property type="match status" value="2"/>
</dbReference>
<evidence type="ECO:0000256" key="5">
    <source>
        <dbReference type="ARBA" id="ARBA00023136"/>
    </source>
</evidence>
<keyword evidence="9" id="KW-1185">Reference proteome</keyword>
<evidence type="ECO:0000256" key="6">
    <source>
        <dbReference type="SAM" id="Phobius"/>
    </source>
</evidence>
<keyword evidence="2" id="KW-1003">Cell membrane</keyword>
<sequence length="783" mass="84073">MTRTAVKVLLLWLLAMIAGVAWITQTRFTADMSFFLPADPSPQQEVLVGQMKDGAVSRLLMLGIEGGDEASRARASMALRQALIDGGHFLSVQNGEVEGLQAERDFLLRYRYHLSPAVAPQRFTSEGLRESIDKTIGVVSSPVGYLFKPYLLQDPTGEMIEILSRLHPGSEPETRQGVWMSRDGQRALLLTQTRASGADTDGQEQAMEAARAAFAGLQTDPALRGLSLTMSGPGLFAVKARESIRSEISRISLMSSIGIGLLLLWIYRSPRAMAFGLLPVTAGTVAAIVAVDLVFGTVHGITIGFGAALIGESVDYAIYFFVQSGRVGIQAWRESFWPTIRLGVMTSIAGFGALLFAGFPGLAQLGVYALAGIITAALVTRFVLPAVAGEGVRVAPTGPLAHTTQRWLDHAWRLRWPMLVLAFVALAYLVQQRDTLWGRDLSALSTVTDEEAQVDARLRADIGAPDARYMVLVSAPGREAALEAAEEASRRLDGLVASGDMAGYDSPTRFLPSEQVQRQRLDSLPPAQAMRAELQRALEGAPLSASRLEPFLQAVEAARHSPLLQRSDLDGTAMALAVDSLMSQSGDQWSIVLPLRPTVLDDGQPSDIDGARVRQALDGTSALFIDLKAEFESLYADYLGQAIALSLAGVALITLMLAFTLRSLRRLVRMMLPLFMTVVLLMAGLHLGGSSINMLHLVGLLMVVAVGSNYTLFFDTMDEDGGLAPDVWSSMTVAVVTTLIGFGALAVSHVPVLRSIGGVVAPGVVIVLVLAAAFITPRRVSDR</sequence>
<evidence type="ECO:0000313" key="8">
    <source>
        <dbReference type="EMBL" id="MFC7433206.1"/>
    </source>
</evidence>
<dbReference type="InterPro" id="IPR050545">
    <property type="entry name" value="Mycobact_MmpL"/>
</dbReference>
<evidence type="ECO:0000256" key="4">
    <source>
        <dbReference type="ARBA" id="ARBA00022989"/>
    </source>
</evidence>
<evidence type="ECO:0000256" key="1">
    <source>
        <dbReference type="ARBA" id="ARBA00004651"/>
    </source>
</evidence>
<gene>
    <name evidence="8" type="ORF">ACFQNJ_01630</name>
</gene>
<name>A0ABW2R5P5_9BURK</name>
<proteinExistence type="predicted"/>
<dbReference type="InterPro" id="IPR004869">
    <property type="entry name" value="MMPL_dom"/>
</dbReference>
<evidence type="ECO:0000256" key="2">
    <source>
        <dbReference type="ARBA" id="ARBA00022475"/>
    </source>
</evidence>
<comment type="subcellular location">
    <subcellularLocation>
        <location evidence="1">Cell membrane</location>
        <topology evidence="1">Multi-pass membrane protein</topology>
    </subcellularLocation>
</comment>
<dbReference type="Proteomes" id="UP001596495">
    <property type="component" value="Unassembled WGS sequence"/>
</dbReference>
<keyword evidence="3 6" id="KW-0812">Transmembrane</keyword>
<evidence type="ECO:0000313" key="9">
    <source>
        <dbReference type="Proteomes" id="UP001596495"/>
    </source>
</evidence>
<evidence type="ECO:0000256" key="3">
    <source>
        <dbReference type="ARBA" id="ARBA00022692"/>
    </source>
</evidence>
<feature type="transmembrane region" description="Helical" evidence="6">
    <location>
        <begin position="671"/>
        <end position="688"/>
    </location>
</feature>
<protein>
    <submittedName>
        <fullName evidence="8">MMPL family transporter</fullName>
    </submittedName>
</protein>
<keyword evidence="4 6" id="KW-1133">Transmembrane helix</keyword>
<dbReference type="EMBL" id="JBHTBX010000001">
    <property type="protein sequence ID" value="MFC7433206.1"/>
    <property type="molecule type" value="Genomic_DNA"/>
</dbReference>
<organism evidence="8 9">
    <name type="scientific">Hydrogenophaga bisanensis</name>
    <dbReference type="NCBI Taxonomy" id="439611"/>
    <lineage>
        <taxon>Bacteria</taxon>
        <taxon>Pseudomonadati</taxon>
        <taxon>Pseudomonadota</taxon>
        <taxon>Betaproteobacteria</taxon>
        <taxon>Burkholderiales</taxon>
        <taxon>Comamonadaceae</taxon>
        <taxon>Hydrogenophaga</taxon>
    </lineage>
</organism>
<feature type="transmembrane region" description="Helical" evidence="6">
    <location>
        <begin position="414"/>
        <end position="430"/>
    </location>
</feature>